<dbReference type="EMBL" id="JALAZD010000001">
    <property type="protein sequence ID" value="MCI0125951.1"/>
    <property type="molecule type" value="Genomic_DNA"/>
</dbReference>
<gene>
    <name evidence="1" type="ORF">ML536_03835</name>
</gene>
<accession>A0AA41UEY9</accession>
<keyword evidence="2" id="KW-1185">Reference proteome</keyword>
<dbReference type="RefSeq" id="WP_281735020.1">
    <property type="nucleotide sequence ID" value="NZ_JAKETQ010000001.1"/>
</dbReference>
<organism evidence="1 2">
    <name type="scientific">Paradevosia shaoguanensis</name>
    <dbReference type="NCBI Taxonomy" id="1335043"/>
    <lineage>
        <taxon>Bacteria</taxon>
        <taxon>Pseudomonadati</taxon>
        <taxon>Pseudomonadota</taxon>
        <taxon>Alphaproteobacteria</taxon>
        <taxon>Hyphomicrobiales</taxon>
        <taxon>Devosiaceae</taxon>
        <taxon>Paradevosia</taxon>
    </lineage>
</organism>
<evidence type="ECO:0000313" key="2">
    <source>
        <dbReference type="Proteomes" id="UP001156140"/>
    </source>
</evidence>
<protein>
    <submittedName>
        <fullName evidence="1">Uncharacterized protein</fullName>
    </submittedName>
</protein>
<reference evidence="1" key="1">
    <citation type="submission" date="2022-03" db="EMBL/GenBank/DDBJ databases">
        <title>The complete genome sequence of a Methyloterrigena soli.</title>
        <authorList>
            <person name="Zi Z."/>
        </authorList>
    </citation>
    <scope>NUCLEOTIDE SEQUENCE</scope>
    <source>
        <strain evidence="1">M48</strain>
    </source>
</reference>
<dbReference type="AlphaFoldDB" id="A0AA41UEY9"/>
<name>A0AA41UEY9_9HYPH</name>
<proteinExistence type="predicted"/>
<comment type="caution">
    <text evidence="1">The sequence shown here is derived from an EMBL/GenBank/DDBJ whole genome shotgun (WGS) entry which is preliminary data.</text>
</comment>
<evidence type="ECO:0000313" key="1">
    <source>
        <dbReference type="EMBL" id="MCI0125951.1"/>
    </source>
</evidence>
<dbReference type="Proteomes" id="UP001156140">
    <property type="component" value="Unassembled WGS sequence"/>
</dbReference>
<sequence length="121" mass="13058">MTQQDVDDHRVAIAELASEYWKLLRNYDHVLAAAPENLRAGLTAQAKFGARRLVAILAGTGMRIETFDGVAYSVNLPVTAVNADDFADGVAPVIEQTLEPAIIFGTAAIKTGRVYLRASNQ</sequence>